<evidence type="ECO:0000313" key="3">
    <source>
        <dbReference type="Proteomes" id="UP000198546"/>
    </source>
</evidence>
<dbReference type="STRING" id="675864.SAMN04489747_1255"/>
<organism evidence="2 3">
    <name type="scientific">Auraticoccus monumenti</name>
    <dbReference type="NCBI Taxonomy" id="675864"/>
    <lineage>
        <taxon>Bacteria</taxon>
        <taxon>Bacillati</taxon>
        <taxon>Actinomycetota</taxon>
        <taxon>Actinomycetes</taxon>
        <taxon>Propionibacteriales</taxon>
        <taxon>Propionibacteriaceae</taxon>
        <taxon>Auraticoccus</taxon>
    </lineage>
</organism>
<proteinExistence type="predicted"/>
<evidence type="ECO:0000313" key="2">
    <source>
        <dbReference type="EMBL" id="SDD56999.1"/>
    </source>
</evidence>
<feature type="compositionally biased region" description="Basic and acidic residues" evidence="1">
    <location>
        <begin position="280"/>
        <end position="290"/>
    </location>
</feature>
<dbReference type="Gene3D" id="3.40.50.11350">
    <property type="match status" value="1"/>
</dbReference>
<reference evidence="2 3" key="1">
    <citation type="submission" date="2016-10" db="EMBL/GenBank/DDBJ databases">
        <authorList>
            <person name="de Groot N.N."/>
        </authorList>
    </citation>
    <scope>NUCLEOTIDE SEQUENCE [LARGE SCALE GENOMIC DNA]</scope>
    <source>
        <strain evidence="2 3">MON 2.2</strain>
    </source>
</reference>
<dbReference type="PANTHER" id="PTHR40743">
    <property type="entry name" value="NUCLEOTIDE-DIPHOSPHO-SUGAR TRANSFERASE CONTAINING PROTEIN"/>
    <property type="match status" value="1"/>
</dbReference>
<protein>
    <submittedName>
        <fullName evidence="2">Uncharacterized protein</fullName>
    </submittedName>
</protein>
<gene>
    <name evidence="2" type="ORF">SAMN04489747_1255</name>
</gene>
<sequence>MSPHERRRLVIAVTRPYHGLGNRMRVVFGAKALADSTGRGLRFVWSVGKPFGARLDQLWEVRDRPLPRLASRALTARYPYRDEKLAWLDGATEERVWQIRTAHALHLPEAAGPWERTLQQVPPVAGIRDAVTDFHTRDLGRSPYVGVMVRAHPVSHQETLLASPVEWYIARLRALRSQHPALRFFVSADSPEAAARIAQEVPGCVSLKKTGGYNTRVGLQEAVTDLYLLASSSHLVGPHFSSFPELAQRLAGPGLRLETSRTAPEHDFDPEQLSTPSDPTRPHERQATSL</sequence>
<dbReference type="RefSeq" id="WP_157677003.1">
    <property type="nucleotide sequence ID" value="NZ_LT629688.1"/>
</dbReference>
<dbReference type="AlphaFoldDB" id="A0A1G6VTV7"/>
<dbReference type="EMBL" id="LT629688">
    <property type="protein sequence ID" value="SDD56999.1"/>
    <property type="molecule type" value="Genomic_DNA"/>
</dbReference>
<evidence type="ECO:0000256" key="1">
    <source>
        <dbReference type="SAM" id="MobiDB-lite"/>
    </source>
</evidence>
<dbReference type="Proteomes" id="UP000198546">
    <property type="component" value="Chromosome i"/>
</dbReference>
<keyword evidence="3" id="KW-1185">Reference proteome</keyword>
<accession>A0A1G6VTV7</accession>
<dbReference type="OrthoDB" id="5057754at2"/>
<dbReference type="PANTHER" id="PTHR40743:SF1">
    <property type="entry name" value="POSSIBLE GLYCOSYLTRANSFERASE"/>
    <property type="match status" value="1"/>
</dbReference>
<name>A0A1G6VTV7_9ACTN</name>
<feature type="region of interest" description="Disordered" evidence="1">
    <location>
        <begin position="258"/>
        <end position="290"/>
    </location>
</feature>